<feature type="transmembrane region" description="Helical" evidence="1">
    <location>
        <begin position="12"/>
        <end position="33"/>
    </location>
</feature>
<dbReference type="Proteomes" id="UP000293300">
    <property type="component" value="Unassembled WGS sequence"/>
</dbReference>
<keyword evidence="4" id="KW-1185">Reference proteome</keyword>
<evidence type="ECO:0000259" key="2">
    <source>
        <dbReference type="Pfam" id="PF04892"/>
    </source>
</evidence>
<keyword evidence="1" id="KW-0472">Membrane</keyword>
<gene>
    <name evidence="3" type="ORF">EZL74_00120</name>
</gene>
<feature type="transmembrane region" description="Helical" evidence="1">
    <location>
        <begin position="45"/>
        <end position="63"/>
    </location>
</feature>
<keyword evidence="1" id="KW-1133">Transmembrane helix</keyword>
<dbReference type="Pfam" id="PF04892">
    <property type="entry name" value="VanZ"/>
    <property type="match status" value="1"/>
</dbReference>
<organism evidence="3 4">
    <name type="scientific">Flavobacterium silvisoli</name>
    <dbReference type="NCBI Taxonomy" id="2529433"/>
    <lineage>
        <taxon>Bacteria</taxon>
        <taxon>Pseudomonadati</taxon>
        <taxon>Bacteroidota</taxon>
        <taxon>Flavobacteriia</taxon>
        <taxon>Flavobacteriales</taxon>
        <taxon>Flavobacteriaceae</taxon>
        <taxon>Flavobacterium</taxon>
    </lineage>
</organism>
<dbReference type="EMBL" id="SJPE01000001">
    <property type="protein sequence ID" value="TBX70941.1"/>
    <property type="molecule type" value="Genomic_DNA"/>
</dbReference>
<feature type="transmembrane region" description="Helical" evidence="1">
    <location>
        <begin position="75"/>
        <end position="92"/>
    </location>
</feature>
<reference evidence="3 4" key="1">
    <citation type="submission" date="2019-02" db="EMBL/GenBank/DDBJ databases">
        <title>Flavobacterium sp. RD-2-33 isolated from forest soil.</title>
        <authorList>
            <person name="Chaudhary D.K."/>
        </authorList>
    </citation>
    <scope>NUCLEOTIDE SEQUENCE [LARGE SCALE GENOMIC DNA]</scope>
    <source>
        <strain evidence="3 4">RD-2-33</strain>
    </source>
</reference>
<protein>
    <submittedName>
        <fullName evidence="3">VanZ family protein</fullName>
    </submittedName>
</protein>
<dbReference type="PANTHER" id="PTHR28008">
    <property type="entry name" value="DOMAIN PROTEIN, PUTATIVE (AFU_ORTHOLOGUE AFUA_3G10980)-RELATED"/>
    <property type="match status" value="1"/>
</dbReference>
<accession>A0A4V2L5J9</accession>
<dbReference type="PANTHER" id="PTHR28008:SF1">
    <property type="entry name" value="DOMAIN PROTEIN, PUTATIVE (AFU_ORTHOLOGUE AFUA_3G10980)-RELATED"/>
    <property type="match status" value="1"/>
</dbReference>
<dbReference type="NCBIfam" id="NF037970">
    <property type="entry name" value="vanZ_1"/>
    <property type="match status" value="1"/>
</dbReference>
<evidence type="ECO:0000313" key="4">
    <source>
        <dbReference type="Proteomes" id="UP000293300"/>
    </source>
</evidence>
<comment type="caution">
    <text evidence="3">The sequence shown here is derived from an EMBL/GenBank/DDBJ whole genome shotgun (WGS) entry which is preliminary data.</text>
</comment>
<keyword evidence="1" id="KW-0812">Transmembrane</keyword>
<sequence length="131" mass="15046">MLTNNLLVLKKTIFVLALSWTVLIAFLCLVKFGKLPNIPVSEADKYVHFTFHFVFTFLWGHYVWAKNTSTELKPIIKVFLVSFGYGILIEFLQETFTTTRHADVLDVLANTAGAATALGIFFWMKKLKKRR</sequence>
<feature type="transmembrane region" description="Helical" evidence="1">
    <location>
        <begin position="104"/>
        <end position="124"/>
    </location>
</feature>
<evidence type="ECO:0000256" key="1">
    <source>
        <dbReference type="SAM" id="Phobius"/>
    </source>
</evidence>
<evidence type="ECO:0000313" key="3">
    <source>
        <dbReference type="EMBL" id="TBX70941.1"/>
    </source>
</evidence>
<dbReference type="InterPro" id="IPR006976">
    <property type="entry name" value="VanZ-like"/>
</dbReference>
<dbReference type="AlphaFoldDB" id="A0A4V2L5J9"/>
<name>A0A4V2L5J9_9FLAO</name>
<proteinExistence type="predicted"/>
<feature type="domain" description="VanZ-like" evidence="2">
    <location>
        <begin position="40"/>
        <end position="124"/>
    </location>
</feature>